<keyword evidence="3" id="KW-1003">Cell membrane</keyword>
<dbReference type="EMBL" id="CAUYUJ010018299">
    <property type="protein sequence ID" value="CAK0882500.1"/>
    <property type="molecule type" value="Genomic_DNA"/>
</dbReference>
<keyword evidence="11" id="KW-1185">Reference proteome</keyword>
<evidence type="ECO:0000256" key="4">
    <source>
        <dbReference type="ARBA" id="ARBA00022692"/>
    </source>
</evidence>
<keyword evidence="4 7" id="KW-0812">Transmembrane</keyword>
<evidence type="ECO:0000256" key="1">
    <source>
        <dbReference type="ARBA" id="ARBA00004651"/>
    </source>
</evidence>
<evidence type="ECO:0000256" key="2">
    <source>
        <dbReference type="ARBA" id="ARBA00010157"/>
    </source>
</evidence>
<evidence type="ECO:0000313" key="11">
    <source>
        <dbReference type="Proteomes" id="UP001189429"/>
    </source>
</evidence>
<protein>
    <recommendedName>
        <fullName evidence="9">Membrane transport protein MMPL domain-containing protein</fullName>
    </recommendedName>
</protein>
<comment type="similarity">
    <text evidence="2">Belongs to the resistance-nodulation-cell division (RND) (TC 2.A.6) family. MmpL subfamily.</text>
</comment>
<keyword evidence="6 7" id="KW-0472">Membrane</keyword>
<comment type="subcellular location">
    <subcellularLocation>
        <location evidence="1">Cell membrane</location>
        <topology evidence="1">Multi-pass membrane protein</topology>
    </subcellularLocation>
</comment>
<name>A0ABN9WCG5_9DINO</name>
<feature type="signal peptide" evidence="8">
    <location>
        <begin position="1"/>
        <end position="21"/>
    </location>
</feature>
<organism evidence="10 11">
    <name type="scientific">Prorocentrum cordatum</name>
    <dbReference type="NCBI Taxonomy" id="2364126"/>
    <lineage>
        <taxon>Eukaryota</taxon>
        <taxon>Sar</taxon>
        <taxon>Alveolata</taxon>
        <taxon>Dinophyceae</taxon>
        <taxon>Prorocentrales</taxon>
        <taxon>Prorocentraceae</taxon>
        <taxon>Prorocentrum</taxon>
    </lineage>
</organism>
<feature type="transmembrane region" description="Helical" evidence="7">
    <location>
        <begin position="221"/>
        <end position="241"/>
    </location>
</feature>
<sequence>MLSHRLAVLAVVAVAFAPALLRLPHMEVSRSPMQLVPRGHEAGLGFARLLDKFGAGMLWPTKVLVLPPPGETVFSESFFKRVASVVESLPSQLPLSPRYSVQSLVYSSDAGGAIPFATVRAALPELRDAGHGDGAELLCDVAAGAVGMDACQLIRLARQKFVNANGTAMVLNIALDSDPWTPASTRWLHSLRRACEIFGGSTDQYLVVSNPSSVNDTVDGVYASAPLVVLVTGCGVFAIVSASFRSVVVPLRLLPSIALTIIWTYGLAVMVYQDGVLAGLGISCLSPIGHGGIPGVSWVLPPICFTLLTGLCLDYDSYGRGSSSSAWPATRIETRCCWGSAPRGRPSRWRAAS</sequence>
<evidence type="ECO:0000256" key="6">
    <source>
        <dbReference type="ARBA" id="ARBA00023136"/>
    </source>
</evidence>
<accession>A0ABN9WCG5</accession>
<proteinExistence type="inferred from homology"/>
<dbReference type="Pfam" id="PF03176">
    <property type="entry name" value="MMPL"/>
    <property type="match status" value="1"/>
</dbReference>
<dbReference type="InterPro" id="IPR050545">
    <property type="entry name" value="Mycobact_MmpL"/>
</dbReference>
<feature type="transmembrane region" description="Helical" evidence="7">
    <location>
        <begin position="292"/>
        <end position="313"/>
    </location>
</feature>
<dbReference type="PANTHER" id="PTHR33406">
    <property type="entry name" value="MEMBRANE PROTEIN MJ1562-RELATED"/>
    <property type="match status" value="1"/>
</dbReference>
<dbReference type="PANTHER" id="PTHR33406:SF6">
    <property type="entry name" value="MEMBRANE PROTEIN YDGH-RELATED"/>
    <property type="match status" value="1"/>
</dbReference>
<feature type="transmembrane region" description="Helical" evidence="7">
    <location>
        <begin position="253"/>
        <end position="272"/>
    </location>
</feature>
<evidence type="ECO:0000256" key="7">
    <source>
        <dbReference type="SAM" id="Phobius"/>
    </source>
</evidence>
<evidence type="ECO:0000256" key="5">
    <source>
        <dbReference type="ARBA" id="ARBA00022989"/>
    </source>
</evidence>
<feature type="domain" description="Membrane transport protein MMPL" evidence="9">
    <location>
        <begin position="157"/>
        <end position="279"/>
    </location>
</feature>
<dbReference type="InterPro" id="IPR004869">
    <property type="entry name" value="MMPL_dom"/>
</dbReference>
<dbReference type="Proteomes" id="UP001189429">
    <property type="component" value="Unassembled WGS sequence"/>
</dbReference>
<evidence type="ECO:0000256" key="3">
    <source>
        <dbReference type="ARBA" id="ARBA00022475"/>
    </source>
</evidence>
<feature type="chain" id="PRO_5045904796" description="Membrane transport protein MMPL domain-containing protein" evidence="8">
    <location>
        <begin position="22"/>
        <end position="353"/>
    </location>
</feature>
<keyword evidence="8" id="KW-0732">Signal</keyword>
<reference evidence="10" key="1">
    <citation type="submission" date="2023-10" db="EMBL/GenBank/DDBJ databases">
        <authorList>
            <person name="Chen Y."/>
            <person name="Shah S."/>
            <person name="Dougan E. K."/>
            <person name="Thang M."/>
            <person name="Chan C."/>
        </authorList>
    </citation>
    <scope>NUCLEOTIDE SEQUENCE [LARGE SCALE GENOMIC DNA]</scope>
</reference>
<gene>
    <name evidence="10" type="ORF">PCOR1329_LOCUS64988</name>
</gene>
<evidence type="ECO:0000313" key="10">
    <source>
        <dbReference type="EMBL" id="CAK0882500.1"/>
    </source>
</evidence>
<keyword evidence="5 7" id="KW-1133">Transmembrane helix</keyword>
<evidence type="ECO:0000256" key="8">
    <source>
        <dbReference type="SAM" id="SignalP"/>
    </source>
</evidence>
<evidence type="ECO:0000259" key="9">
    <source>
        <dbReference type="Pfam" id="PF03176"/>
    </source>
</evidence>
<comment type="caution">
    <text evidence="10">The sequence shown here is derived from an EMBL/GenBank/DDBJ whole genome shotgun (WGS) entry which is preliminary data.</text>
</comment>